<gene>
    <name evidence="7" type="ORF">B0A48_09963</name>
</gene>
<feature type="domain" description="Misato Segment II tubulin-like" evidence="5">
    <location>
        <begin position="2"/>
        <end position="114"/>
    </location>
</feature>
<dbReference type="Pfam" id="PF14881">
    <property type="entry name" value="Tubulin_3"/>
    <property type="match status" value="1"/>
</dbReference>
<evidence type="ECO:0000313" key="7">
    <source>
        <dbReference type="EMBL" id="OQO05868.1"/>
    </source>
</evidence>
<dbReference type="SUPFAM" id="SSF52490">
    <property type="entry name" value="Tubulin nucleotide-binding domain-like"/>
    <property type="match status" value="1"/>
</dbReference>
<dbReference type="Pfam" id="PF10644">
    <property type="entry name" value="Misat_Tub_SegII"/>
    <property type="match status" value="1"/>
</dbReference>
<proteinExistence type="inferred from homology"/>
<dbReference type="FunCoup" id="A0A1V8T3S2">
    <property type="interactions" value="129"/>
</dbReference>
<dbReference type="InterPro" id="IPR036525">
    <property type="entry name" value="Tubulin/FtsZ_GTPase_sf"/>
</dbReference>
<name>A0A1V8T3S2_9PEZI</name>
<sequence>MHEIVTLQFGQQANYVGTHHWNTQEAYFTYEGQEESPVDHDISFVPGIGADGSDTYTPRTLIYDLKGAFGTLRRENALYEQHVADPAQLNLWNRGAVTLRNSPIQPSPYQQALEAGHALPALTTETVRFWSDYNHVYYHPKSIVQLNEYELNSSLMPFENYATGEELFRSLDREHDLLDRDLRPFLEACDQLQAVQIFTTTDDAWGGFTARYLERIADELGKGTRWVFALENSPATTRTRRIEQMSHAAESVYSIVPSASMYVPLKNSPSLLGGMQYDAGSRWHTSALQAAVLETSTLSGRLRSGAAGHAGLDEVESSISSNGQRPVVEPSCVFQDPLQLSGAKAVNGEHDTRMANGHVNGNLDDSDAKSTVSFMPDVPLMQSRRHSAPRLSTVASAQVTRGPWYSSLEIQEADMNARDRYLQGTRTFIHQNEVSFPLLSSYPTIFRNPDSPDKLAVKTSFSSSTRVNTYLSSLAEVARASRTMEDREAVYHGLSSMAEEYVEDRGGLSSGDSDDD</sequence>
<comment type="similarity">
    <text evidence="3">Belongs to the misato family.</text>
</comment>
<dbReference type="PANTHER" id="PTHR13391">
    <property type="entry name" value="MITOCHONDRIAL DISTRIBUTION REGULATOR MISATO"/>
    <property type="match status" value="1"/>
</dbReference>
<dbReference type="Proteomes" id="UP000192596">
    <property type="component" value="Unassembled WGS sequence"/>
</dbReference>
<dbReference type="EMBL" id="NAJO01000018">
    <property type="protein sequence ID" value="OQO05868.1"/>
    <property type="molecule type" value="Genomic_DNA"/>
</dbReference>
<dbReference type="Gene3D" id="3.40.50.1440">
    <property type="entry name" value="Tubulin/FtsZ, GTPase domain"/>
    <property type="match status" value="1"/>
</dbReference>
<dbReference type="InterPro" id="IPR049942">
    <property type="entry name" value="DML1/Misato"/>
</dbReference>
<protein>
    <recommendedName>
        <fullName evidence="9">Protein dml1</fullName>
    </recommendedName>
</protein>
<reference evidence="8" key="1">
    <citation type="submission" date="2017-03" db="EMBL/GenBank/DDBJ databases">
        <title>Genomes of endolithic fungi from Antarctica.</title>
        <authorList>
            <person name="Coleine C."/>
            <person name="Masonjones S."/>
            <person name="Stajich J.E."/>
        </authorList>
    </citation>
    <scope>NUCLEOTIDE SEQUENCE [LARGE SCALE GENOMIC DNA]</scope>
    <source>
        <strain evidence="8">CCFEE 5527</strain>
    </source>
</reference>
<comment type="subcellular location">
    <subcellularLocation>
        <location evidence="2">Mitochondrion</location>
    </subcellularLocation>
</comment>
<keyword evidence="4" id="KW-0496">Mitochondrion</keyword>
<dbReference type="OrthoDB" id="271881at2759"/>
<feature type="domain" description="DML1/Misato tubulin" evidence="6">
    <location>
        <begin position="120"/>
        <end position="302"/>
    </location>
</feature>
<evidence type="ECO:0000256" key="3">
    <source>
        <dbReference type="ARBA" id="ARBA00008507"/>
    </source>
</evidence>
<accession>A0A1V8T3S2</accession>
<dbReference type="InParanoid" id="A0A1V8T3S2"/>
<comment type="caution">
    <text evidence="7">The sequence shown here is derived from an EMBL/GenBank/DDBJ whole genome shotgun (WGS) entry which is preliminary data.</text>
</comment>
<evidence type="ECO:0000313" key="8">
    <source>
        <dbReference type="Proteomes" id="UP000192596"/>
    </source>
</evidence>
<dbReference type="PANTHER" id="PTHR13391:SF0">
    <property type="entry name" value="PROTEIN MISATO HOMOLOG 1"/>
    <property type="match status" value="1"/>
</dbReference>
<organism evidence="7 8">
    <name type="scientific">Cryoendolithus antarcticus</name>
    <dbReference type="NCBI Taxonomy" id="1507870"/>
    <lineage>
        <taxon>Eukaryota</taxon>
        <taxon>Fungi</taxon>
        <taxon>Dikarya</taxon>
        <taxon>Ascomycota</taxon>
        <taxon>Pezizomycotina</taxon>
        <taxon>Dothideomycetes</taxon>
        <taxon>Dothideomycetidae</taxon>
        <taxon>Cladosporiales</taxon>
        <taxon>Cladosporiaceae</taxon>
        <taxon>Cryoendolithus</taxon>
    </lineage>
</organism>
<dbReference type="GO" id="GO:0007005">
    <property type="term" value="P:mitochondrion organization"/>
    <property type="evidence" value="ECO:0007669"/>
    <property type="project" value="InterPro"/>
</dbReference>
<evidence type="ECO:0000259" key="5">
    <source>
        <dbReference type="Pfam" id="PF10644"/>
    </source>
</evidence>
<dbReference type="STRING" id="1507870.A0A1V8T3S2"/>
<comment type="function">
    <text evidence="1">Involved in the partitioning of the mitochondrial organelle and mitochondrial DNA (mtDNA) inheritance.</text>
</comment>
<dbReference type="InterPro" id="IPR019605">
    <property type="entry name" value="Misato_II_tubulin-like"/>
</dbReference>
<dbReference type="InterPro" id="IPR029209">
    <property type="entry name" value="DML1/Misato_tubulin"/>
</dbReference>
<evidence type="ECO:0000259" key="6">
    <source>
        <dbReference type="Pfam" id="PF14881"/>
    </source>
</evidence>
<evidence type="ECO:0000256" key="4">
    <source>
        <dbReference type="ARBA" id="ARBA00023128"/>
    </source>
</evidence>
<keyword evidence="8" id="KW-1185">Reference proteome</keyword>
<evidence type="ECO:0000256" key="1">
    <source>
        <dbReference type="ARBA" id="ARBA00003757"/>
    </source>
</evidence>
<dbReference type="AlphaFoldDB" id="A0A1V8T3S2"/>
<evidence type="ECO:0000256" key="2">
    <source>
        <dbReference type="ARBA" id="ARBA00004173"/>
    </source>
</evidence>
<evidence type="ECO:0008006" key="9">
    <source>
        <dbReference type="Google" id="ProtNLM"/>
    </source>
</evidence>
<dbReference type="GO" id="GO:0005739">
    <property type="term" value="C:mitochondrion"/>
    <property type="evidence" value="ECO:0007669"/>
    <property type="project" value="UniProtKB-SubCell"/>
</dbReference>